<proteinExistence type="predicted"/>
<dbReference type="Pfam" id="PF02229">
    <property type="entry name" value="PC4"/>
    <property type="match status" value="1"/>
</dbReference>
<dbReference type="Gene3D" id="2.30.31.10">
    <property type="entry name" value="Transcriptional Coactivator Pc4, Chain A"/>
    <property type="match status" value="1"/>
</dbReference>
<accession>A0A8X6Q7M6</accession>
<dbReference type="SUPFAM" id="SSF54447">
    <property type="entry name" value="ssDNA-binding transcriptional regulator domain"/>
    <property type="match status" value="1"/>
</dbReference>
<feature type="domain" description="Transcriptional coactivator p15 (PC4) C-terminal" evidence="1">
    <location>
        <begin position="34"/>
        <end position="82"/>
    </location>
</feature>
<protein>
    <recommendedName>
        <fullName evidence="1">Transcriptional coactivator p15 (PC4) C-terminal domain-containing protein</fullName>
    </recommendedName>
</protein>
<comment type="caution">
    <text evidence="2">The sequence shown here is derived from an EMBL/GenBank/DDBJ whole genome shotgun (WGS) entry which is preliminary data.</text>
</comment>
<sequence>MNLGKFFTQASVLRYKYRGRSNNDLDAILEHYFPLGGENCAAVSYFFNIVKIHLRQYKNNPHGHLFPTKKGVTLSPLLWQSL</sequence>
<evidence type="ECO:0000313" key="3">
    <source>
        <dbReference type="Proteomes" id="UP000887013"/>
    </source>
</evidence>
<dbReference type="GO" id="GO:0006355">
    <property type="term" value="P:regulation of DNA-templated transcription"/>
    <property type="evidence" value="ECO:0007669"/>
    <property type="project" value="InterPro"/>
</dbReference>
<dbReference type="GO" id="GO:0003677">
    <property type="term" value="F:DNA binding"/>
    <property type="evidence" value="ECO:0007669"/>
    <property type="project" value="InterPro"/>
</dbReference>
<evidence type="ECO:0000313" key="2">
    <source>
        <dbReference type="EMBL" id="GFU10412.1"/>
    </source>
</evidence>
<reference evidence="2" key="1">
    <citation type="submission" date="2020-08" db="EMBL/GenBank/DDBJ databases">
        <title>Multicomponent nature underlies the extraordinary mechanical properties of spider dragline silk.</title>
        <authorList>
            <person name="Kono N."/>
            <person name="Nakamura H."/>
            <person name="Mori M."/>
            <person name="Yoshida Y."/>
            <person name="Ohtoshi R."/>
            <person name="Malay A.D."/>
            <person name="Moran D.A.P."/>
            <person name="Tomita M."/>
            <person name="Numata K."/>
            <person name="Arakawa K."/>
        </authorList>
    </citation>
    <scope>NUCLEOTIDE SEQUENCE</scope>
</reference>
<dbReference type="OrthoDB" id="2505440at2759"/>
<gene>
    <name evidence="2" type="ORF">NPIL_697051</name>
</gene>
<organism evidence="2 3">
    <name type="scientific">Nephila pilipes</name>
    <name type="common">Giant wood spider</name>
    <name type="synonym">Nephila maculata</name>
    <dbReference type="NCBI Taxonomy" id="299642"/>
    <lineage>
        <taxon>Eukaryota</taxon>
        <taxon>Metazoa</taxon>
        <taxon>Ecdysozoa</taxon>
        <taxon>Arthropoda</taxon>
        <taxon>Chelicerata</taxon>
        <taxon>Arachnida</taxon>
        <taxon>Araneae</taxon>
        <taxon>Araneomorphae</taxon>
        <taxon>Entelegynae</taxon>
        <taxon>Araneoidea</taxon>
        <taxon>Nephilidae</taxon>
        <taxon>Nephila</taxon>
    </lineage>
</organism>
<dbReference type="AlphaFoldDB" id="A0A8X6Q7M6"/>
<dbReference type="InterPro" id="IPR003173">
    <property type="entry name" value="PC4_C"/>
</dbReference>
<name>A0A8X6Q7M6_NEPPI</name>
<dbReference type="EMBL" id="BMAW01124989">
    <property type="protein sequence ID" value="GFU10412.1"/>
    <property type="molecule type" value="Genomic_DNA"/>
</dbReference>
<keyword evidence="3" id="KW-1185">Reference proteome</keyword>
<dbReference type="Proteomes" id="UP000887013">
    <property type="component" value="Unassembled WGS sequence"/>
</dbReference>
<dbReference type="InterPro" id="IPR009044">
    <property type="entry name" value="ssDNA-bd_transcriptional_reg"/>
</dbReference>
<evidence type="ECO:0000259" key="1">
    <source>
        <dbReference type="Pfam" id="PF02229"/>
    </source>
</evidence>